<protein>
    <submittedName>
        <fullName evidence="1">Uncharacterized protein</fullName>
    </submittedName>
</protein>
<reference evidence="1 2" key="1">
    <citation type="submission" date="2020-06" db="EMBL/GenBank/DDBJ databases">
        <title>Transcriptomic and genomic resources for Thalictrum thalictroides and T. hernandezii: Facilitating candidate gene discovery in an emerging model plant lineage.</title>
        <authorList>
            <person name="Arias T."/>
            <person name="Riano-Pachon D.M."/>
            <person name="Di Stilio V.S."/>
        </authorList>
    </citation>
    <scope>NUCLEOTIDE SEQUENCE [LARGE SCALE GENOMIC DNA]</scope>
    <source>
        <strain evidence="2">cv. WT478/WT964</strain>
        <tissue evidence="1">Leaves</tissue>
    </source>
</reference>
<accession>A0A7J6XE83</accession>
<evidence type="ECO:0000313" key="1">
    <source>
        <dbReference type="EMBL" id="KAF5207327.1"/>
    </source>
</evidence>
<evidence type="ECO:0000313" key="2">
    <source>
        <dbReference type="Proteomes" id="UP000554482"/>
    </source>
</evidence>
<proteinExistence type="predicted"/>
<gene>
    <name evidence="1" type="ORF">FRX31_003083</name>
</gene>
<keyword evidence="2" id="KW-1185">Reference proteome</keyword>
<dbReference type="EMBL" id="JABWDY010001548">
    <property type="protein sequence ID" value="KAF5207327.1"/>
    <property type="molecule type" value="Genomic_DNA"/>
</dbReference>
<organism evidence="1 2">
    <name type="scientific">Thalictrum thalictroides</name>
    <name type="common">Rue-anemone</name>
    <name type="synonym">Anemone thalictroides</name>
    <dbReference type="NCBI Taxonomy" id="46969"/>
    <lineage>
        <taxon>Eukaryota</taxon>
        <taxon>Viridiplantae</taxon>
        <taxon>Streptophyta</taxon>
        <taxon>Embryophyta</taxon>
        <taxon>Tracheophyta</taxon>
        <taxon>Spermatophyta</taxon>
        <taxon>Magnoliopsida</taxon>
        <taxon>Ranunculales</taxon>
        <taxon>Ranunculaceae</taxon>
        <taxon>Thalictroideae</taxon>
        <taxon>Thalictrum</taxon>
    </lineage>
</organism>
<dbReference type="OrthoDB" id="1362815at2759"/>
<comment type="caution">
    <text evidence="1">The sequence shown here is derived from an EMBL/GenBank/DDBJ whole genome shotgun (WGS) entry which is preliminary data.</text>
</comment>
<dbReference type="Proteomes" id="UP000554482">
    <property type="component" value="Unassembled WGS sequence"/>
</dbReference>
<dbReference type="AlphaFoldDB" id="A0A7J6XE83"/>
<name>A0A7J6XE83_THATH</name>
<sequence length="128" mass="14873">MNQRELVVNFRTPQHPSMGTNNWGGASPLLARNLPKEALDISYLRLNTIRTRDGIFPANHEFNDLPILHPAAPTYVPPPTPTPSRRSSRLFSKMTWSRNKEKVLGSTEKKRWNWLPRLNPHNRWPQGW</sequence>